<evidence type="ECO:0000313" key="2">
    <source>
        <dbReference type="Proteomes" id="UP000288789"/>
    </source>
</evidence>
<protein>
    <submittedName>
        <fullName evidence="1">Uncharacterized protein</fullName>
    </submittedName>
</protein>
<accession>A0A443Z7S2</accession>
<reference evidence="1 2" key="1">
    <citation type="submission" date="2018-12" db="EMBL/GenBank/DDBJ databases">
        <authorList>
            <person name="Li A."/>
            <person name="Zhang M."/>
            <person name="Zhu H."/>
        </authorList>
    </citation>
    <scope>NUCLEOTIDE SEQUENCE [LARGE SCALE GENOMIC DNA]</scope>
    <source>
        <strain evidence="1 2">R04H25</strain>
    </source>
</reference>
<name>A0A443Z7S2_9GAMM</name>
<organism evidence="1 2">
    <name type="scientific">Pseudidiomarina gelatinasegens</name>
    <dbReference type="NCBI Taxonomy" id="2487740"/>
    <lineage>
        <taxon>Bacteria</taxon>
        <taxon>Pseudomonadati</taxon>
        <taxon>Pseudomonadota</taxon>
        <taxon>Gammaproteobacteria</taxon>
        <taxon>Alteromonadales</taxon>
        <taxon>Idiomarinaceae</taxon>
        <taxon>Pseudidiomarina</taxon>
    </lineage>
</organism>
<proteinExistence type="predicted"/>
<dbReference type="EMBL" id="RSFE01000001">
    <property type="protein sequence ID" value="RWU12911.1"/>
    <property type="molecule type" value="Genomic_DNA"/>
</dbReference>
<gene>
    <name evidence="1" type="ORF">EGC76_01465</name>
</gene>
<keyword evidence="2" id="KW-1185">Reference proteome</keyword>
<sequence>MWCADDDTYFLIECKNQVKIDRRFISKAEAGQFSQHIQWFNTNYNSAPCTKILIIPALRLNRDAYINDQSYILREKNLTILKDNFRSFIGDILRFDNLRLIGEHELESILKANKLQITDFKQRYIEPIKKRID</sequence>
<comment type="caution">
    <text evidence="1">The sequence shown here is derived from an EMBL/GenBank/DDBJ whole genome shotgun (WGS) entry which is preliminary data.</text>
</comment>
<evidence type="ECO:0000313" key="1">
    <source>
        <dbReference type="EMBL" id="RWU12911.1"/>
    </source>
</evidence>
<dbReference type="AlphaFoldDB" id="A0A443Z7S2"/>
<dbReference type="Proteomes" id="UP000288789">
    <property type="component" value="Unassembled WGS sequence"/>
</dbReference>